<sequence length="61" mass="7121">MPSQTLTEEDKVQLAKLYTQLSDEIDQLADDALALSERVRSYKEKIETKRTLEHILEIEED</sequence>
<dbReference type="AlphaFoldDB" id="A0A2H0TQY7"/>
<proteinExistence type="predicted"/>
<evidence type="ECO:0000313" key="3">
    <source>
        <dbReference type="Proteomes" id="UP000230154"/>
    </source>
</evidence>
<dbReference type="Proteomes" id="UP000230154">
    <property type="component" value="Unassembled WGS sequence"/>
</dbReference>
<gene>
    <name evidence="2" type="ORF">COU35_01610</name>
</gene>
<dbReference type="EMBL" id="PFCB01000016">
    <property type="protein sequence ID" value="PIR74558.1"/>
    <property type="molecule type" value="Genomic_DNA"/>
</dbReference>
<comment type="caution">
    <text evidence="2">The sequence shown here is derived from an EMBL/GenBank/DDBJ whole genome shotgun (WGS) entry which is preliminary data.</text>
</comment>
<organism evidence="2 3">
    <name type="scientific">Candidatus Magasanikbacteria bacterium CG10_big_fil_rev_8_21_14_0_10_47_10</name>
    <dbReference type="NCBI Taxonomy" id="1974652"/>
    <lineage>
        <taxon>Bacteria</taxon>
        <taxon>Candidatus Magasanikiibacteriota</taxon>
    </lineage>
</organism>
<protein>
    <submittedName>
        <fullName evidence="2">Uncharacterized protein</fullName>
    </submittedName>
</protein>
<name>A0A2H0TQY7_9BACT</name>
<keyword evidence="1" id="KW-0175">Coiled coil</keyword>
<accession>A0A2H0TQY7</accession>
<evidence type="ECO:0000313" key="2">
    <source>
        <dbReference type="EMBL" id="PIR74558.1"/>
    </source>
</evidence>
<evidence type="ECO:0000256" key="1">
    <source>
        <dbReference type="SAM" id="Coils"/>
    </source>
</evidence>
<feature type="coiled-coil region" evidence="1">
    <location>
        <begin position="11"/>
        <end position="45"/>
    </location>
</feature>
<reference evidence="3" key="1">
    <citation type="submission" date="2017-09" db="EMBL/GenBank/DDBJ databases">
        <title>Depth-based differentiation of microbial function through sediment-hosted aquifers and enrichment of novel symbionts in the deep terrestrial subsurface.</title>
        <authorList>
            <person name="Probst A.J."/>
            <person name="Ladd B."/>
            <person name="Jarett J.K."/>
            <person name="Geller-Mcgrath D.E."/>
            <person name="Sieber C.M.K."/>
            <person name="Emerson J.B."/>
            <person name="Anantharaman K."/>
            <person name="Thomas B.C."/>
            <person name="Malmstrom R."/>
            <person name="Stieglmeier M."/>
            <person name="Klingl A."/>
            <person name="Woyke T."/>
            <person name="Ryan C.M."/>
            <person name="Banfield J.F."/>
        </authorList>
    </citation>
    <scope>NUCLEOTIDE SEQUENCE [LARGE SCALE GENOMIC DNA]</scope>
</reference>